<keyword evidence="2" id="KW-1185">Reference proteome</keyword>
<sequence>MPSEVAKAQPSQLVVVKLIATVTFAAAFTMPGNYQSEEGQGQNQDQGTAILAKNSSFQAFIITDAIAMVLSFAVLVTFFVSVDTSRYWHLNMYAHRATVLAIEAMVVAFITGT</sequence>
<organism evidence="1 2">
    <name type="scientific">Pistacia atlantica</name>
    <dbReference type="NCBI Taxonomy" id="434234"/>
    <lineage>
        <taxon>Eukaryota</taxon>
        <taxon>Viridiplantae</taxon>
        <taxon>Streptophyta</taxon>
        <taxon>Embryophyta</taxon>
        <taxon>Tracheophyta</taxon>
        <taxon>Spermatophyta</taxon>
        <taxon>Magnoliopsida</taxon>
        <taxon>eudicotyledons</taxon>
        <taxon>Gunneridae</taxon>
        <taxon>Pentapetalae</taxon>
        <taxon>rosids</taxon>
        <taxon>malvids</taxon>
        <taxon>Sapindales</taxon>
        <taxon>Anacardiaceae</taxon>
        <taxon>Pistacia</taxon>
    </lineage>
</organism>
<gene>
    <name evidence="1" type="ORF">Patl1_05788</name>
</gene>
<evidence type="ECO:0000313" key="1">
    <source>
        <dbReference type="EMBL" id="KAJ0101044.1"/>
    </source>
</evidence>
<evidence type="ECO:0000313" key="2">
    <source>
        <dbReference type="Proteomes" id="UP001164250"/>
    </source>
</evidence>
<accession>A0ACC1BPM8</accession>
<dbReference type="Proteomes" id="UP001164250">
    <property type="component" value="Chromosome 3"/>
</dbReference>
<protein>
    <submittedName>
        <fullName evidence="1">Uncharacterized protein</fullName>
    </submittedName>
</protein>
<comment type="caution">
    <text evidence="1">The sequence shown here is derived from an EMBL/GenBank/DDBJ whole genome shotgun (WGS) entry which is preliminary data.</text>
</comment>
<reference evidence="2" key="1">
    <citation type="journal article" date="2023" name="G3 (Bethesda)">
        <title>Genome assembly and association tests identify interacting loci associated with vigor, precocity, and sex in interspecific pistachio rootstocks.</title>
        <authorList>
            <person name="Palmer W."/>
            <person name="Jacygrad E."/>
            <person name="Sagayaradj S."/>
            <person name="Cavanaugh K."/>
            <person name="Han R."/>
            <person name="Bertier L."/>
            <person name="Beede B."/>
            <person name="Kafkas S."/>
            <person name="Golino D."/>
            <person name="Preece J."/>
            <person name="Michelmore R."/>
        </authorList>
    </citation>
    <scope>NUCLEOTIDE SEQUENCE [LARGE SCALE GENOMIC DNA]</scope>
</reference>
<dbReference type="EMBL" id="CM047899">
    <property type="protein sequence ID" value="KAJ0101044.1"/>
    <property type="molecule type" value="Genomic_DNA"/>
</dbReference>
<name>A0ACC1BPM8_9ROSI</name>
<proteinExistence type="predicted"/>